<name>A0A0K8J5F1_9FIRM</name>
<keyword evidence="2" id="KW-0732">Signal</keyword>
<dbReference type="KEGG" id="hsd:SD1D_1027"/>
<feature type="domain" description="SLH" evidence="3">
    <location>
        <begin position="691"/>
        <end position="733"/>
    </location>
</feature>
<feature type="domain" description="YcdB/YcdC repeated" evidence="4">
    <location>
        <begin position="52"/>
        <end position="197"/>
    </location>
</feature>
<evidence type="ECO:0000256" key="2">
    <source>
        <dbReference type="SAM" id="SignalP"/>
    </source>
</evidence>
<evidence type="ECO:0008006" key="7">
    <source>
        <dbReference type="Google" id="ProtNLM"/>
    </source>
</evidence>
<organism evidence="5 6">
    <name type="scientific">Herbinix luporum</name>
    <dbReference type="NCBI Taxonomy" id="1679721"/>
    <lineage>
        <taxon>Bacteria</taxon>
        <taxon>Bacillati</taxon>
        <taxon>Bacillota</taxon>
        <taxon>Clostridia</taxon>
        <taxon>Lachnospirales</taxon>
        <taxon>Lachnospiraceae</taxon>
        <taxon>Herbinix</taxon>
    </lineage>
</organism>
<protein>
    <recommendedName>
        <fullName evidence="7">SLH domain-containing protein</fullName>
    </recommendedName>
</protein>
<evidence type="ECO:0000259" key="3">
    <source>
        <dbReference type="Pfam" id="PF00395"/>
    </source>
</evidence>
<reference evidence="6" key="1">
    <citation type="submission" date="2015-09" db="EMBL/GenBank/DDBJ databases">
        <authorList>
            <person name="Wibberg D."/>
        </authorList>
    </citation>
    <scope>NUCLEOTIDE SEQUENCE [LARGE SCALE GENOMIC DNA]</scope>
    <source>
        <strain evidence="6">SD1D</strain>
    </source>
</reference>
<evidence type="ECO:0000313" key="6">
    <source>
        <dbReference type="Proteomes" id="UP000196053"/>
    </source>
</evidence>
<dbReference type="Pfam" id="PF00395">
    <property type="entry name" value="SLH"/>
    <property type="match status" value="1"/>
</dbReference>
<gene>
    <name evidence="5" type="ORF">SD1D_1027</name>
</gene>
<dbReference type="EMBL" id="LN879430">
    <property type="protein sequence ID" value="CUH92573.1"/>
    <property type="molecule type" value="Genomic_DNA"/>
</dbReference>
<accession>A0A0K8J5F1</accession>
<dbReference type="InterPro" id="IPR032599">
    <property type="entry name" value="YcdB/YcdC_rep_domain"/>
</dbReference>
<dbReference type="InterPro" id="IPR001119">
    <property type="entry name" value="SLH_dom"/>
</dbReference>
<evidence type="ECO:0000313" key="5">
    <source>
        <dbReference type="EMBL" id="CUH92573.1"/>
    </source>
</evidence>
<keyword evidence="6" id="KW-1185">Reference proteome</keyword>
<sequence length="748" mass="86403">MGRKILSLFLSGILLAGSASTASVSAEVIANEPYVIAMADTKKDEKADKGLEKSIKAVKTKIDIPKEYTDFNYYYYGSNTYTNNYWTLIWSNQKDYSYIEVSLDKDNNITYYFKYNGYDKDKSVPSYLKKELLDEAEDFIKQIAPKLYPKLEFVSSNYDGIYNNSYTYVFNRKENGIIFPDNLVTISVDAHTGEVKSAYLDWLYDANIPSAHSKITKEEAAKLIGENLNMKLTYKTDYYQIFEEGKSEIKKKAFLVYEPDIPYISIDAKSGEVYLTKSEWVEKKVDNPSKEAEEKDDVAKSPAGVLTEEEIAKIKELENLISKEKALEILRSNPYLYIDENLISFTASLSKSYGANDKESIYVWTLVLRDERPVDNDRDDYRAFAHATVDAKTGKILSFNASLKNNYDYQTGKWLPVKIKYDREYGQKVFEKFLNGQIKDRFKKTKLVDQGHDYIAYYKEDNAPVYGGYYYRYNRFNEGVEFSYNSIYGAIDGVSGKIYSYNCNWDDDIIFESPRNAMTDKDAFDHYISKDGFDLKYEVNVINQYDPDYKAHKAYYDYSEAYEIRLVYRPDIYPYYISPFTGEQLDDRGQVYKGSKTYAYNDIADTKENREILILADMNIGFEGENFNPDKLITVSEINQLLESLGYYTKDSEDAMDSSKLITREELAYSFIKRLGLENVAKLSEIYKTGYYDESHISSKYLGAVALAKGLKLFPNQDSNNFFPKNNISRREAVQLIINFVSVANESR</sequence>
<dbReference type="RefSeq" id="WP_058257930.1">
    <property type="nucleotide sequence ID" value="NZ_LN879430.1"/>
</dbReference>
<feature type="signal peptide" evidence="2">
    <location>
        <begin position="1"/>
        <end position="21"/>
    </location>
</feature>
<evidence type="ECO:0000256" key="1">
    <source>
        <dbReference type="ARBA" id="ARBA00022737"/>
    </source>
</evidence>
<proteinExistence type="predicted"/>
<feature type="chain" id="PRO_5038463267" description="SLH domain-containing protein" evidence="2">
    <location>
        <begin position="22"/>
        <end position="748"/>
    </location>
</feature>
<dbReference type="Proteomes" id="UP000196053">
    <property type="component" value="Chromosome I"/>
</dbReference>
<keyword evidence="1" id="KW-0677">Repeat</keyword>
<dbReference type="AlphaFoldDB" id="A0A0K8J5F1"/>
<evidence type="ECO:0000259" key="4">
    <source>
        <dbReference type="Pfam" id="PF16244"/>
    </source>
</evidence>
<dbReference type="Pfam" id="PF16244">
    <property type="entry name" value="DUF4901"/>
    <property type="match status" value="1"/>
</dbReference>
<dbReference type="OrthoDB" id="2473368at2"/>